<keyword evidence="13" id="KW-1185">Reference proteome</keyword>
<feature type="transmembrane region" description="Helical" evidence="11">
    <location>
        <begin position="47"/>
        <end position="65"/>
    </location>
</feature>
<evidence type="ECO:0000256" key="4">
    <source>
        <dbReference type="ARBA" id="ARBA00022475"/>
    </source>
</evidence>
<evidence type="ECO:0000256" key="3">
    <source>
        <dbReference type="ARBA" id="ARBA00022448"/>
    </source>
</evidence>
<comment type="function">
    <text evidence="9">Part of the ABC transporter complex LsrABCD involved in autoinducer 2 (AI-2) import. Probably responsible for the translocation of the substrate across the membrane.</text>
</comment>
<comment type="subcellular location">
    <subcellularLocation>
        <location evidence="1">Cell membrane</location>
        <topology evidence="1">Multi-pass membrane protein</topology>
    </subcellularLocation>
</comment>
<dbReference type="Pfam" id="PF02653">
    <property type="entry name" value="BPD_transp_2"/>
    <property type="match status" value="1"/>
</dbReference>
<feature type="transmembrane region" description="Helical" evidence="11">
    <location>
        <begin position="20"/>
        <end position="40"/>
    </location>
</feature>
<dbReference type="CDD" id="cd06579">
    <property type="entry name" value="TM_PBP1_transp_AraH_like"/>
    <property type="match status" value="1"/>
</dbReference>
<evidence type="ECO:0000256" key="5">
    <source>
        <dbReference type="ARBA" id="ARBA00022519"/>
    </source>
</evidence>
<evidence type="ECO:0000256" key="7">
    <source>
        <dbReference type="ARBA" id="ARBA00022989"/>
    </source>
</evidence>
<keyword evidence="3" id="KW-0813">Transport</keyword>
<accession>A0A1M4PLG9</accession>
<evidence type="ECO:0000256" key="9">
    <source>
        <dbReference type="ARBA" id="ARBA00025439"/>
    </source>
</evidence>
<dbReference type="GO" id="GO:0022857">
    <property type="term" value="F:transmembrane transporter activity"/>
    <property type="evidence" value="ECO:0007669"/>
    <property type="project" value="InterPro"/>
</dbReference>
<keyword evidence="4" id="KW-1003">Cell membrane</keyword>
<dbReference type="RefSeq" id="WP_109840491.1">
    <property type="nucleotide sequence ID" value="NZ_LT669839.1"/>
</dbReference>
<comment type="subunit">
    <text evidence="2">The complex is composed of two ATP-binding proteins (LsrA), two transmembrane proteins (LsrC and LsrD) and a solute-binding protein (LsrB).</text>
</comment>
<keyword evidence="5" id="KW-0997">Cell inner membrane</keyword>
<keyword evidence="6 11" id="KW-0812">Transmembrane</keyword>
<dbReference type="InterPro" id="IPR001851">
    <property type="entry name" value="ABC_transp_permease"/>
</dbReference>
<sequence>MELCGYTAAYLSQKGFNFLVFIPAAIIVGVLFASINGILITKFKVPAMVATLAMVNVHLGIFILLPHGGWVENLQSNFTKIGRTSFFTAIPLVFVLSLILTAILLWFMKYSRFSKKIYAVGGNAEAAILSGIQPEKVIMQTYILEGILIGIASVLFYTPKSIVQANSTHGMEMLFITATVVGGTNIAGGEDLV</sequence>
<evidence type="ECO:0000256" key="8">
    <source>
        <dbReference type="ARBA" id="ARBA00023136"/>
    </source>
</evidence>
<dbReference type="OrthoDB" id="9813906at2"/>
<protein>
    <recommendedName>
        <fullName evidence="10">Autoinducer 2 import system permease protein LsrC</fullName>
    </recommendedName>
</protein>
<name>A0A1M4PLG9_9FIRM</name>
<evidence type="ECO:0000256" key="10">
    <source>
        <dbReference type="ARBA" id="ARBA00039382"/>
    </source>
</evidence>
<dbReference type="PANTHER" id="PTHR32196">
    <property type="entry name" value="ABC TRANSPORTER PERMEASE PROTEIN YPHD-RELATED-RELATED"/>
    <property type="match status" value="1"/>
</dbReference>
<reference evidence="12 13" key="1">
    <citation type="submission" date="2016-11" db="EMBL/GenBank/DDBJ databases">
        <authorList>
            <person name="Manzoor S."/>
        </authorList>
    </citation>
    <scope>NUCLEOTIDE SEQUENCE [LARGE SCALE GENOMIC DNA]</scope>
    <source>
        <strain evidence="12">Clostridium ultunense strain Esp</strain>
    </source>
</reference>
<dbReference type="AlphaFoldDB" id="A0A1M4PLG9"/>
<dbReference type="EMBL" id="LT669839">
    <property type="protein sequence ID" value="SHD76314.1"/>
    <property type="molecule type" value="Genomic_DNA"/>
</dbReference>
<evidence type="ECO:0000313" key="12">
    <source>
        <dbReference type="EMBL" id="SHD76314.1"/>
    </source>
</evidence>
<organism evidence="12 13">
    <name type="scientific">[Clostridium] ultunense Esp</name>
    <dbReference type="NCBI Taxonomy" id="1288971"/>
    <lineage>
        <taxon>Bacteria</taxon>
        <taxon>Bacillati</taxon>
        <taxon>Bacillota</taxon>
        <taxon>Tissierellia</taxon>
        <taxon>Tissierellales</taxon>
        <taxon>Tepidimicrobiaceae</taxon>
        <taxon>Schnuerera</taxon>
    </lineage>
</organism>
<dbReference type="GO" id="GO:0005886">
    <property type="term" value="C:plasma membrane"/>
    <property type="evidence" value="ECO:0007669"/>
    <property type="project" value="UniProtKB-SubCell"/>
</dbReference>
<proteinExistence type="predicted"/>
<dbReference type="Proteomes" id="UP000245423">
    <property type="component" value="Chromosome 1"/>
</dbReference>
<evidence type="ECO:0000256" key="6">
    <source>
        <dbReference type="ARBA" id="ARBA00022692"/>
    </source>
</evidence>
<feature type="transmembrane region" description="Helical" evidence="11">
    <location>
        <begin position="85"/>
        <end position="107"/>
    </location>
</feature>
<keyword evidence="7 11" id="KW-1133">Transmembrane helix</keyword>
<keyword evidence="8 11" id="KW-0472">Membrane</keyword>
<evidence type="ECO:0000256" key="1">
    <source>
        <dbReference type="ARBA" id="ARBA00004651"/>
    </source>
</evidence>
<evidence type="ECO:0000313" key="13">
    <source>
        <dbReference type="Proteomes" id="UP000245423"/>
    </source>
</evidence>
<evidence type="ECO:0000256" key="11">
    <source>
        <dbReference type="SAM" id="Phobius"/>
    </source>
</evidence>
<dbReference type="PANTHER" id="PTHR32196:SF29">
    <property type="entry name" value="AUTOINDUCER 2 IMPORT SYSTEM PERMEASE PROTEIN LSRC"/>
    <property type="match status" value="1"/>
</dbReference>
<evidence type="ECO:0000256" key="2">
    <source>
        <dbReference type="ARBA" id="ARBA00011262"/>
    </source>
</evidence>
<gene>
    <name evidence="12" type="ORF">CUESP1_0939</name>
</gene>